<protein>
    <submittedName>
        <fullName evidence="1">Uncharacterized protein</fullName>
    </submittedName>
</protein>
<gene>
    <name evidence="1" type="ORF">SLEP1_g13203</name>
</gene>
<evidence type="ECO:0000313" key="1">
    <source>
        <dbReference type="EMBL" id="GKV00528.1"/>
    </source>
</evidence>
<proteinExistence type="predicted"/>
<name>A0AAV5IN34_9ROSI</name>
<accession>A0AAV5IN34</accession>
<dbReference type="Proteomes" id="UP001054252">
    <property type="component" value="Unassembled WGS sequence"/>
</dbReference>
<evidence type="ECO:0000313" key="2">
    <source>
        <dbReference type="Proteomes" id="UP001054252"/>
    </source>
</evidence>
<dbReference type="AlphaFoldDB" id="A0AAV5IN34"/>
<keyword evidence="2" id="KW-1185">Reference proteome</keyword>
<reference evidence="1 2" key="1">
    <citation type="journal article" date="2021" name="Commun. Biol.">
        <title>The genome of Shorea leprosula (Dipterocarpaceae) highlights the ecological relevance of drought in aseasonal tropical rainforests.</title>
        <authorList>
            <person name="Ng K.K.S."/>
            <person name="Kobayashi M.J."/>
            <person name="Fawcett J.A."/>
            <person name="Hatakeyama M."/>
            <person name="Paape T."/>
            <person name="Ng C.H."/>
            <person name="Ang C.C."/>
            <person name="Tnah L.H."/>
            <person name="Lee C.T."/>
            <person name="Nishiyama T."/>
            <person name="Sese J."/>
            <person name="O'Brien M.J."/>
            <person name="Copetti D."/>
            <person name="Mohd Noor M.I."/>
            <person name="Ong R.C."/>
            <person name="Putra M."/>
            <person name="Sireger I.Z."/>
            <person name="Indrioko S."/>
            <person name="Kosugi Y."/>
            <person name="Izuno A."/>
            <person name="Isagi Y."/>
            <person name="Lee S.L."/>
            <person name="Shimizu K.K."/>
        </authorList>
    </citation>
    <scope>NUCLEOTIDE SEQUENCE [LARGE SCALE GENOMIC DNA]</scope>
    <source>
        <strain evidence="1">214</strain>
    </source>
</reference>
<sequence>MPCTAPYPPITGLAIITPSHALHLRPSLAPTPLLPALRPDRLHSAAACTLLHPALLPAPALLCTSSCALHQIACTLLALLRPTAGNDAPTRPSHHQHSTPLPPCTPSLHSPLCAPDPAITPLLLARQPLLLHSACTPARYKKIRLKGRSGLILGGWMVG</sequence>
<comment type="caution">
    <text evidence="1">The sequence shown here is derived from an EMBL/GenBank/DDBJ whole genome shotgun (WGS) entry which is preliminary data.</text>
</comment>
<organism evidence="1 2">
    <name type="scientific">Rubroshorea leprosula</name>
    <dbReference type="NCBI Taxonomy" id="152421"/>
    <lineage>
        <taxon>Eukaryota</taxon>
        <taxon>Viridiplantae</taxon>
        <taxon>Streptophyta</taxon>
        <taxon>Embryophyta</taxon>
        <taxon>Tracheophyta</taxon>
        <taxon>Spermatophyta</taxon>
        <taxon>Magnoliopsida</taxon>
        <taxon>eudicotyledons</taxon>
        <taxon>Gunneridae</taxon>
        <taxon>Pentapetalae</taxon>
        <taxon>rosids</taxon>
        <taxon>malvids</taxon>
        <taxon>Malvales</taxon>
        <taxon>Dipterocarpaceae</taxon>
        <taxon>Rubroshorea</taxon>
    </lineage>
</organism>
<dbReference type="EMBL" id="BPVZ01000015">
    <property type="protein sequence ID" value="GKV00528.1"/>
    <property type="molecule type" value="Genomic_DNA"/>
</dbReference>